<gene>
    <name evidence="11" type="ORF">DCAR_0624300</name>
</gene>
<feature type="binding site" evidence="9">
    <location>
        <position position="83"/>
    </location>
    <ligand>
        <name>Zn(2+)</name>
        <dbReference type="ChEBI" id="CHEBI:29105"/>
    </ligand>
</feature>
<evidence type="ECO:0000256" key="8">
    <source>
        <dbReference type="ARBA" id="ARBA00048348"/>
    </source>
</evidence>
<comment type="similarity">
    <text evidence="3 10">Belongs to the beta-class carbonic anhydrase family.</text>
</comment>
<dbReference type="Pfam" id="PF00484">
    <property type="entry name" value="Pro_CA"/>
    <property type="match status" value="1"/>
</dbReference>
<dbReference type="SUPFAM" id="SSF53056">
    <property type="entry name" value="beta-carbonic anhydrase, cab"/>
    <property type="match status" value="1"/>
</dbReference>
<dbReference type="CDD" id="cd00884">
    <property type="entry name" value="beta_CA_cladeB"/>
    <property type="match status" value="1"/>
</dbReference>
<dbReference type="GO" id="GO:0005737">
    <property type="term" value="C:cytoplasm"/>
    <property type="evidence" value="ECO:0007669"/>
    <property type="project" value="UniProtKB-SubCell"/>
</dbReference>
<evidence type="ECO:0000256" key="6">
    <source>
        <dbReference type="ARBA" id="ARBA00022833"/>
    </source>
</evidence>
<reference evidence="11" key="2">
    <citation type="submission" date="2022-03" db="EMBL/GenBank/DDBJ databases">
        <title>Draft title - Genomic analysis of global carrot germplasm unveils the trajectory of domestication and the origin of high carotenoid orange carrot.</title>
        <authorList>
            <person name="Iorizzo M."/>
            <person name="Ellison S."/>
            <person name="Senalik D."/>
            <person name="Macko-Podgorni A."/>
            <person name="Grzebelus D."/>
            <person name="Bostan H."/>
            <person name="Rolling W."/>
            <person name="Curaba J."/>
            <person name="Simon P."/>
        </authorList>
    </citation>
    <scope>NUCLEOTIDE SEQUENCE</scope>
    <source>
        <tissue evidence="11">Leaf</tissue>
    </source>
</reference>
<dbReference type="InterPro" id="IPR001765">
    <property type="entry name" value="Carbonic_anhydrase"/>
</dbReference>
<evidence type="ECO:0000256" key="2">
    <source>
        <dbReference type="ARBA" id="ARBA00004496"/>
    </source>
</evidence>
<dbReference type="Gene3D" id="3.40.1050.10">
    <property type="entry name" value="Carbonic anhydrase"/>
    <property type="match status" value="1"/>
</dbReference>
<keyword evidence="12" id="KW-1185">Reference proteome</keyword>
<dbReference type="PANTHER" id="PTHR11002">
    <property type="entry name" value="CARBONIC ANHYDRASE"/>
    <property type="match status" value="1"/>
</dbReference>
<comment type="subcellular location">
    <subcellularLocation>
        <location evidence="2">Cytoplasm</location>
    </subcellularLocation>
</comment>
<feature type="binding site" evidence="9">
    <location>
        <position position="81"/>
    </location>
    <ligand>
        <name>Zn(2+)</name>
        <dbReference type="ChEBI" id="CHEBI:29105"/>
    </ligand>
</feature>
<dbReference type="PANTHER" id="PTHR11002:SF12">
    <property type="entry name" value="CARBONIC ANHYDRASE"/>
    <property type="match status" value="1"/>
</dbReference>
<evidence type="ECO:0000256" key="5">
    <source>
        <dbReference type="ARBA" id="ARBA00022490"/>
    </source>
</evidence>
<keyword evidence="9" id="KW-0479">Metal-binding</keyword>
<keyword evidence="7 10" id="KW-0456">Lyase</keyword>
<dbReference type="GO" id="GO:0004089">
    <property type="term" value="F:carbonate dehydratase activity"/>
    <property type="evidence" value="ECO:0007669"/>
    <property type="project" value="UniProtKB-UniRule"/>
</dbReference>
<proteinExistence type="inferred from homology"/>
<evidence type="ECO:0000256" key="1">
    <source>
        <dbReference type="ARBA" id="ARBA00002904"/>
    </source>
</evidence>
<organism evidence="11 12">
    <name type="scientific">Daucus carota subsp. sativus</name>
    <name type="common">Carrot</name>
    <dbReference type="NCBI Taxonomy" id="79200"/>
    <lineage>
        <taxon>Eukaryota</taxon>
        <taxon>Viridiplantae</taxon>
        <taxon>Streptophyta</taxon>
        <taxon>Embryophyta</taxon>
        <taxon>Tracheophyta</taxon>
        <taxon>Spermatophyta</taxon>
        <taxon>Magnoliopsida</taxon>
        <taxon>eudicotyledons</taxon>
        <taxon>Gunneridae</taxon>
        <taxon>Pentapetalae</taxon>
        <taxon>asterids</taxon>
        <taxon>campanulids</taxon>
        <taxon>Apiales</taxon>
        <taxon>Apiaceae</taxon>
        <taxon>Apioideae</taxon>
        <taxon>Scandiceae</taxon>
        <taxon>Daucinae</taxon>
        <taxon>Daucus</taxon>
        <taxon>Daucus sect. Daucus</taxon>
    </lineage>
</organism>
<dbReference type="EMBL" id="CP093348">
    <property type="protein sequence ID" value="WOH04888.1"/>
    <property type="molecule type" value="Genomic_DNA"/>
</dbReference>
<dbReference type="Proteomes" id="UP000077755">
    <property type="component" value="Chromosome 6"/>
</dbReference>
<evidence type="ECO:0000256" key="3">
    <source>
        <dbReference type="ARBA" id="ARBA00006217"/>
    </source>
</evidence>
<protein>
    <recommendedName>
        <fullName evidence="4 10">Carbonic anhydrase</fullName>
        <ecNumber evidence="4 10">4.2.1.1</ecNumber>
    </recommendedName>
    <alternativeName>
        <fullName evidence="10">Carbonate dehydratase</fullName>
    </alternativeName>
</protein>
<evidence type="ECO:0000256" key="7">
    <source>
        <dbReference type="ARBA" id="ARBA00023239"/>
    </source>
</evidence>
<comment type="function">
    <text evidence="1 10">Reversible hydration of carbon dioxide.</text>
</comment>
<comment type="catalytic activity">
    <reaction evidence="8 10">
        <text>hydrogencarbonate + H(+) = CO2 + H2O</text>
        <dbReference type="Rhea" id="RHEA:10748"/>
        <dbReference type="ChEBI" id="CHEBI:15377"/>
        <dbReference type="ChEBI" id="CHEBI:15378"/>
        <dbReference type="ChEBI" id="CHEBI:16526"/>
        <dbReference type="ChEBI" id="CHEBI:17544"/>
        <dbReference type="EC" id="4.2.1.1"/>
    </reaction>
</comment>
<dbReference type="InterPro" id="IPR015892">
    <property type="entry name" value="Carbonic_anhydrase_CS"/>
</dbReference>
<dbReference type="FunFam" id="3.40.1050.10:FF:000003">
    <property type="entry name" value="Carbonic anhydrase"/>
    <property type="match status" value="1"/>
</dbReference>
<feature type="binding site" evidence="9">
    <location>
        <position position="143"/>
    </location>
    <ligand>
        <name>Zn(2+)</name>
        <dbReference type="ChEBI" id="CHEBI:29105"/>
    </ligand>
</feature>
<keyword evidence="5" id="KW-0963">Cytoplasm</keyword>
<keyword evidence="6 9" id="KW-0862">Zinc</keyword>
<dbReference type="SMART" id="SM00947">
    <property type="entry name" value="Pro_CA"/>
    <property type="match status" value="1"/>
</dbReference>
<name>A0AAF0XBK8_DAUCS</name>
<dbReference type="AlphaFoldDB" id="A0AAF0XBK8"/>
<dbReference type="InterPro" id="IPR045066">
    <property type="entry name" value="Beta_CA_cladeB"/>
</dbReference>
<dbReference type="GO" id="GO:0015976">
    <property type="term" value="P:carbon utilization"/>
    <property type="evidence" value="ECO:0007669"/>
    <property type="project" value="InterPro"/>
</dbReference>
<evidence type="ECO:0000256" key="9">
    <source>
        <dbReference type="PIRSR" id="PIRSR601765-1"/>
    </source>
</evidence>
<dbReference type="PROSITE" id="PS00704">
    <property type="entry name" value="PROK_CO2_ANHYDRASE_1"/>
    <property type="match status" value="1"/>
</dbReference>
<dbReference type="EC" id="4.2.1.1" evidence="4 10"/>
<comment type="cofactor">
    <cofactor evidence="9">
        <name>Zn(2+)</name>
        <dbReference type="ChEBI" id="CHEBI:29105"/>
    </cofactor>
    <text evidence="9">Binds 1 zinc ion per subunit.</text>
</comment>
<evidence type="ECO:0000256" key="10">
    <source>
        <dbReference type="RuleBase" id="RU003956"/>
    </source>
</evidence>
<dbReference type="GO" id="GO:0008270">
    <property type="term" value="F:zinc ion binding"/>
    <property type="evidence" value="ECO:0007669"/>
    <property type="project" value="UniProtKB-UniRule"/>
</dbReference>
<reference evidence="11" key="1">
    <citation type="journal article" date="2016" name="Nat. Genet.">
        <title>A high-quality carrot genome assembly provides new insights into carotenoid accumulation and asterid genome evolution.</title>
        <authorList>
            <person name="Iorizzo M."/>
            <person name="Ellison S."/>
            <person name="Senalik D."/>
            <person name="Zeng P."/>
            <person name="Satapoomin P."/>
            <person name="Huang J."/>
            <person name="Bowman M."/>
            <person name="Iovene M."/>
            <person name="Sanseverino W."/>
            <person name="Cavagnaro P."/>
            <person name="Yildiz M."/>
            <person name="Macko-Podgorni A."/>
            <person name="Moranska E."/>
            <person name="Grzebelus E."/>
            <person name="Grzebelus D."/>
            <person name="Ashrafi H."/>
            <person name="Zheng Z."/>
            <person name="Cheng S."/>
            <person name="Spooner D."/>
            <person name="Van Deynze A."/>
            <person name="Simon P."/>
        </authorList>
    </citation>
    <scope>NUCLEOTIDE SEQUENCE</scope>
    <source>
        <tissue evidence="11">Leaf</tissue>
    </source>
</reference>
<accession>A0AAF0XBK8</accession>
<evidence type="ECO:0000313" key="12">
    <source>
        <dbReference type="Proteomes" id="UP000077755"/>
    </source>
</evidence>
<evidence type="ECO:0000256" key="4">
    <source>
        <dbReference type="ARBA" id="ARBA00012925"/>
    </source>
</evidence>
<feature type="binding site" evidence="9">
    <location>
        <position position="140"/>
    </location>
    <ligand>
        <name>Zn(2+)</name>
        <dbReference type="ChEBI" id="CHEBI:29105"/>
    </ligand>
</feature>
<sequence length="260" mass="29075">MCVCRSQPASGIKSLRFPRVLIQEPTISQQTSTVKTQDGNDLFNEMKHRFLSFKKDKYLGNLTHYQNLAKIQTPKFLVIACADSRVCPSNILGFQPGEAFMVRNVANLVPPFENGPSETKAALEFSINTLEVENILVVGHSCCAGISALMSMPDQTDLSFTNSWVITGKNAKLSTKAVASDLSFDLQCKHCEKVSINHSLSNLLSYPWIAERVSKGVLSIHGGYYDFVNCTFEKWQLDYQSNSPKNVSGRYAIRSREFWS</sequence>
<evidence type="ECO:0000313" key="11">
    <source>
        <dbReference type="EMBL" id="WOH04888.1"/>
    </source>
</evidence>
<dbReference type="InterPro" id="IPR036874">
    <property type="entry name" value="Carbonic_anhydrase_sf"/>
</dbReference>